<keyword evidence="2 6" id="KW-0698">rRNA processing</keyword>
<evidence type="ECO:0000313" key="8">
    <source>
        <dbReference type="Proteomes" id="UP000824260"/>
    </source>
</evidence>
<dbReference type="PANTHER" id="PTHR31760:SF0">
    <property type="entry name" value="S-ADENOSYL-L-METHIONINE-DEPENDENT METHYLTRANSFERASES SUPERFAMILY PROTEIN"/>
    <property type="match status" value="1"/>
</dbReference>
<comment type="function">
    <text evidence="6">Specifically methylates the N7 position of a guanine in 16S rRNA.</text>
</comment>
<dbReference type="InterPro" id="IPR003682">
    <property type="entry name" value="rRNA_ssu_MeTfrase_G"/>
</dbReference>
<reference evidence="7" key="2">
    <citation type="journal article" date="2021" name="PeerJ">
        <title>Extensive microbial diversity within the chicken gut microbiome revealed by metagenomics and culture.</title>
        <authorList>
            <person name="Gilroy R."/>
            <person name="Ravi A."/>
            <person name="Getino M."/>
            <person name="Pursley I."/>
            <person name="Horton D.L."/>
            <person name="Alikhan N.F."/>
            <person name="Baker D."/>
            <person name="Gharbi K."/>
            <person name="Hall N."/>
            <person name="Watson M."/>
            <person name="Adriaenssens E.M."/>
            <person name="Foster-Nyarko E."/>
            <person name="Jarju S."/>
            <person name="Secka A."/>
            <person name="Antonio M."/>
            <person name="Oren A."/>
            <person name="Chaudhuri R.R."/>
            <person name="La Ragione R."/>
            <person name="Hildebrand F."/>
            <person name="Pallen M.J."/>
        </authorList>
    </citation>
    <scope>NUCLEOTIDE SEQUENCE</scope>
    <source>
        <strain evidence="7">ChiSjej6B24-2974</strain>
    </source>
</reference>
<accession>A0A9D0ZP89</accession>
<evidence type="ECO:0000256" key="6">
    <source>
        <dbReference type="HAMAP-Rule" id="MF_00074"/>
    </source>
</evidence>
<dbReference type="InterPro" id="IPR029063">
    <property type="entry name" value="SAM-dependent_MTases_sf"/>
</dbReference>
<keyword evidence="3 6" id="KW-0489">Methyltransferase</keyword>
<dbReference type="Gene3D" id="3.40.50.150">
    <property type="entry name" value="Vaccinia Virus protein VP39"/>
    <property type="match status" value="1"/>
</dbReference>
<reference evidence="7" key="1">
    <citation type="submission" date="2020-10" db="EMBL/GenBank/DDBJ databases">
        <authorList>
            <person name="Gilroy R."/>
        </authorList>
    </citation>
    <scope>NUCLEOTIDE SEQUENCE</scope>
    <source>
        <strain evidence="7">ChiSjej6B24-2974</strain>
    </source>
</reference>
<comment type="similarity">
    <text evidence="6">Belongs to the methyltransferase superfamily. RNA methyltransferase RsmG family.</text>
</comment>
<dbReference type="AlphaFoldDB" id="A0A9D0ZP89"/>
<dbReference type="HAMAP" id="MF_00074">
    <property type="entry name" value="16SrRNA_methyltr_G"/>
    <property type="match status" value="1"/>
</dbReference>
<dbReference type="SUPFAM" id="SSF53335">
    <property type="entry name" value="S-adenosyl-L-methionine-dependent methyltransferases"/>
    <property type="match status" value="1"/>
</dbReference>
<dbReference type="Pfam" id="PF02527">
    <property type="entry name" value="GidB"/>
    <property type="match status" value="1"/>
</dbReference>
<dbReference type="EMBL" id="DVFZ01000122">
    <property type="protein sequence ID" value="HIQ84043.1"/>
    <property type="molecule type" value="Genomic_DNA"/>
</dbReference>
<evidence type="ECO:0000313" key="7">
    <source>
        <dbReference type="EMBL" id="HIQ84043.1"/>
    </source>
</evidence>
<organism evidence="7 8">
    <name type="scientific">Candidatus Pullichristensenella stercorigallinarum</name>
    <dbReference type="NCBI Taxonomy" id="2840909"/>
    <lineage>
        <taxon>Bacteria</taxon>
        <taxon>Bacillati</taxon>
        <taxon>Bacillota</taxon>
        <taxon>Clostridia</taxon>
        <taxon>Candidatus Pullichristensenella</taxon>
    </lineage>
</organism>
<comment type="subcellular location">
    <subcellularLocation>
        <location evidence="6">Cytoplasm</location>
    </subcellularLocation>
</comment>
<sequence>MRKLLQTRLEAAGIAATAEQLDKLCAFHALLTQANARMNLTRVPDDPAEAIDRNYLDSLAPLAHLRGAETCVDVGSGAGFPGVPLSIFLPDTRFVLMDSLSKRVVFLQDAIARLDLNAEAVCLRAEDAGRGAFREAFDAATARAVASLNVLCELMLPLVRVGGRAVALKGPGAAEEIEAADAALSALGGRCLEIGTARVPGRDWAHTLVILEKTAPTPEKYPRRAGIPEKRPL</sequence>
<evidence type="ECO:0000256" key="5">
    <source>
        <dbReference type="ARBA" id="ARBA00022691"/>
    </source>
</evidence>
<keyword evidence="4 6" id="KW-0808">Transferase</keyword>
<dbReference type="GO" id="GO:0070043">
    <property type="term" value="F:rRNA (guanine-N7-)-methyltransferase activity"/>
    <property type="evidence" value="ECO:0007669"/>
    <property type="project" value="UniProtKB-UniRule"/>
</dbReference>
<evidence type="ECO:0000256" key="2">
    <source>
        <dbReference type="ARBA" id="ARBA00022552"/>
    </source>
</evidence>
<evidence type="ECO:0000256" key="4">
    <source>
        <dbReference type="ARBA" id="ARBA00022679"/>
    </source>
</evidence>
<feature type="binding site" evidence="6">
    <location>
        <position position="80"/>
    </location>
    <ligand>
        <name>S-adenosyl-L-methionine</name>
        <dbReference type="ChEBI" id="CHEBI:59789"/>
    </ligand>
</feature>
<keyword evidence="1 6" id="KW-0963">Cytoplasm</keyword>
<dbReference type="NCBIfam" id="TIGR00138">
    <property type="entry name" value="rsmG_gidB"/>
    <property type="match status" value="1"/>
</dbReference>
<dbReference type="GO" id="GO:0005829">
    <property type="term" value="C:cytosol"/>
    <property type="evidence" value="ECO:0007669"/>
    <property type="project" value="TreeGrafter"/>
</dbReference>
<dbReference type="PANTHER" id="PTHR31760">
    <property type="entry name" value="S-ADENOSYL-L-METHIONINE-DEPENDENT METHYLTRANSFERASES SUPERFAMILY PROTEIN"/>
    <property type="match status" value="1"/>
</dbReference>
<comment type="caution">
    <text evidence="6">Lacks conserved residue(s) required for the propagation of feature annotation.</text>
</comment>
<name>A0A9D0ZP89_9FIRM</name>
<dbReference type="PIRSF" id="PIRSF003078">
    <property type="entry name" value="GidB"/>
    <property type="match status" value="1"/>
</dbReference>
<dbReference type="Proteomes" id="UP000824260">
    <property type="component" value="Unassembled WGS sequence"/>
</dbReference>
<dbReference type="FunFam" id="3.40.50.150:FF:000041">
    <property type="entry name" value="Ribosomal RNA small subunit methyltransferase G"/>
    <property type="match status" value="1"/>
</dbReference>
<feature type="binding site" evidence="6">
    <location>
        <begin position="125"/>
        <end position="126"/>
    </location>
    <ligand>
        <name>S-adenosyl-L-methionine</name>
        <dbReference type="ChEBI" id="CHEBI:59789"/>
    </ligand>
</feature>
<gene>
    <name evidence="6 7" type="primary">rsmG</name>
    <name evidence="7" type="ORF">IAA52_13215</name>
</gene>
<proteinExistence type="inferred from homology"/>
<comment type="caution">
    <text evidence="7">The sequence shown here is derived from an EMBL/GenBank/DDBJ whole genome shotgun (WGS) entry which is preliminary data.</text>
</comment>
<feature type="binding site" evidence="6">
    <location>
        <position position="143"/>
    </location>
    <ligand>
        <name>S-adenosyl-L-methionine</name>
        <dbReference type="ChEBI" id="CHEBI:59789"/>
    </ligand>
</feature>
<evidence type="ECO:0000256" key="3">
    <source>
        <dbReference type="ARBA" id="ARBA00022603"/>
    </source>
</evidence>
<feature type="binding site" evidence="6">
    <location>
        <position position="75"/>
    </location>
    <ligand>
        <name>S-adenosyl-L-methionine</name>
        <dbReference type="ChEBI" id="CHEBI:59789"/>
    </ligand>
</feature>
<protein>
    <recommendedName>
        <fullName evidence="6">Ribosomal RNA small subunit methyltransferase G</fullName>
        <ecNumber evidence="6">2.1.1.-</ecNumber>
    </recommendedName>
    <alternativeName>
        <fullName evidence="6">16S rRNA 7-methylguanosine methyltransferase</fullName>
        <shortName evidence="6">16S rRNA m7G methyltransferase</shortName>
    </alternativeName>
</protein>
<evidence type="ECO:0000256" key="1">
    <source>
        <dbReference type="ARBA" id="ARBA00022490"/>
    </source>
</evidence>
<dbReference type="EC" id="2.1.1.-" evidence="6"/>
<keyword evidence="5 6" id="KW-0949">S-adenosyl-L-methionine</keyword>